<feature type="transmembrane region" description="Helical" evidence="2">
    <location>
        <begin position="117"/>
        <end position="137"/>
    </location>
</feature>
<gene>
    <name evidence="3" type="ORF">B9Z19DRAFT_1063491</name>
</gene>
<proteinExistence type="predicted"/>
<keyword evidence="2" id="KW-1133">Transmembrane helix</keyword>
<keyword evidence="4" id="KW-1185">Reference proteome</keyword>
<evidence type="ECO:0000256" key="1">
    <source>
        <dbReference type="SAM" id="MobiDB-lite"/>
    </source>
</evidence>
<reference evidence="3 4" key="1">
    <citation type="submission" date="2017-04" db="EMBL/GenBank/DDBJ databases">
        <title>Draft genome sequence of Tuber borchii Vittad., a whitish edible truffle.</title>
        <authorList>
            <consortium name="DOE Joint Genome Institute"/>
            <person name="Murat C."/>
            <person name="Kuo A."/>
            <person name="Barry K.W."/>
            <person name="Clum A."/>
            <person name="Dockter R.B."/>
            <person name="Fauchery L."/>
            <person name="Iotti M."/>
            <person name="Kohler A."/>
            <person name="Labutti K."/>
            <person name="Lindquist E.A."/>
            <person name="Lipzen A."/>
            <person name="Ohm R.A."/>
            <person name="Wang M."/>
            <person name="Grigoriev I.V."/>
            <person name="Zambonelli A."/>
            <person name="Martin F.M."/>
        </authorList>
    </citation>
    <scope>NUCLEOTIDE SEQUENCE [LARGE SCALE GENOMIC DNA]</scope>
    <source>
        <strain evidence="3 4">Tbo3840</strain>
    </source>
</reference>
<dbReference type="EMBL" id="NESQ01000066">
    <property type="protein sequence ID" value="PUU80409.1"/>
    <property type="molecule type" value="Genomic_DNA"/>
</dbReference>
<evidence type="ECO:0000313" key="4">
    <source>
        <dbReference type="Proteomes" id="UP000244722"/>
    </source>
</evidence>
<keyword evidence="2" id="KW-0812">Transmembrane</keyword>
<dbReference type="Proteomes" id="UP000244722">
    <property type="component" value="Unassembled WGS sequence"/>
</dbReference>
<comment type="caution">
    <text evidence="3">The sequence shown here is derived from an EMBL/GenBank/DDBJ whole genome shotgun (WGS) entry which is preliminary data.</text>
</comment>
<protein>
    <submittedName>
        <fullName evidence="3">Uncharacterized protein</fullName>
    </submittedName>
</protein>
<feature type="transmembrane region" description="Helical" evidence="2">
    <location>
        <begin position="86"/>
        <end position="105"/>
    </location>
</feature>
<sequence>MKNPSCRKDGDPGDSERRKRGSCDGGSWGRASWNYDPALAEQPAIPFSATLRDNQASHQAGFRVLAQLASGRTNPSYTIYGRRGRVVYLPFLLSAEQGLDWGIFFQSYLLNPKGKLWRSWGAGFSIIIPVFKVYVAYNSILGNMPFTRTTGSHSYPVLYLSEYSLLLPP</sequence>
<feature type="compositionally biased region" description="Basic and acidic residues" evidence="1">
    <location>
        <begin position="1"/>
        <end position="17"/>
    </location>
</feature>
<dbReference type="AlphaFoldDB" id="A0A2T6ZY51"/>
<organism evidence="3 4">
    <name type="scientific">Tuber borchii</name>
    <name type="common">White truffle</name>
    <dbReference type="NCBI Taxonomy" id="42251"/>
    <lineage>
        <taxon>Eukaryota</taxon>
        <taxon>Fungi</taxon>
        <taxon>Dikarya</taxon>
        <taxon>Ascomycota</taxon>
        <taxon>Pezizomycotina</taxon>
        <taxon>Pezizomycetes</taxon>
        <taxon>Pezizales</taxon>
        <taxon>Tuberaceae</taxon>
        <taxon>Tuber</taxon>
    </lineage>
</organism>
<evidence type="ECO:0000313" key="3">
    <source>
        <dbReference type="EMBL" id="PUU80409.1"/>
    </source>
</evidence>
<accession>A0A2T6ZY51</accession>
<evidence type="ECO:0000256" key="2">
    <source>
        <dbReference type="SAM" id="Phobius"/>
    </source>
</evidence>
<keyword evidence="2" id="KW-0472">Membrane</keyword>
<name>A0A2T6ZY51_TUBBO</name>
<feature type="region of interest" description="Disordered" evidence="1">
    <location>
        <begin position="1"/>
        <end position="25"/>
    </location>
</feature>